<accession>A0A849KLF5</accession>
<dbReference type="SUPFAM" id="SSF51569">
    <property type="entry name" value="Aldolase"/>
    <property type="match status" value="1"/>
</dbReference>
<protein>
    <submittedName>
        <fullName evidence="5">Dihydrodipicolinate synthase family protein</fullName>
    </submittedName>
</protein>
<dbReference type="InterPro" id="IPR002220">
    <property type="entry name" value="DapA-like"/>
</dbReference>
<dbReference type="Proteomes" id="UP000574931">
    <property type="component" value="Unassembled WGS sequence"/>
</dbReference>
<feature type="binding site" evidence="4">
    <location>
        <position position="71"/>
    </location>
    <ligand>
        <name>pyruvate</name>
        <dbReference type="ChEBI" id="CHEBI:15361"/>
    </ligand>
</feature>
<dbReference type="GO" id="GO:0008840">
    <property type="term" value="F:4-hydroxy-tetrahydrodipicolinate synthase activity"/>
    <property type="evidence" value="ECO:0007669"/>
    <property type="project" value="TreeGrafter"/>
</dbReference>
<organism evidence="5 6">
    <name type="scientific">Ochrobactrum soli</name>
    <dbReference type="NCBI Taxonomy" id="2448455"/>
    <lineage>
        <taxon>Bacteria</taxon>
        <taxon>Pseudomonadati</taxon>
        <taxon>Pseudomonadota</taxon>
        <taxon>Alphaproteobacteria</taxon>
        <taxon>Hyphomicrobiales</taxon>
        <taxon>Brucellaceae</taxon>
        <taxon>Brucella/Ochrobactrum group</taxon>
        <taxon>Ochrobactrum</taxon>
    </lineage>
</organism>
<dbReference type="Gene3D" id="3.20.20.70">
    <property type="entry name" value="Aldolase class I"/>
    <property type="match status" value="1"/>
</dbReference>
<proteinExistence type="inferred from homology"/>
<evidence type="ECO:0000256" key="3">
    <source>
        <dbReference type="PIRSR" id="PIRSR001365-1"/>
    </source>
</evidence>
<keyword evidence="6" id="KW-1185">Reference proteome</keyword>
<feature type="active site" description="Proton donor/acceptor" evidence="3">
    <location>
        <position position="163"/>
    </location>
</feature>
<reference evidence="5 6" key="1">
    <citation type="submission" date="2020-05" db="EMBL/GenBank/DDBJ databases">
        <title>Draft Genome Sequence of Ochrobactrum soli Isolated from Stable Fly Gut.</title>
        <authorList>
            <person name="Pileggi M.T."/>
            <person name="Vazhakkala L.J."/>
            <person name="Wong C.N."/>
        </authorList>
    </citation>
    <scope>NUCLEOTIDE SEQUENCE [LARGE SCALE GENOMIC DNA]</scope>
    <source>
        <strain evidence="5 6">MTP-C0764</strain>
    </source>
</reference>
<gene>
    <name evidence="5" type="ORF">HKX02_20685</name>
</gene>
<feature type="active site" description="Schiff-base intermediate with substrate" evidence="3">
    <location>
        <position position="193"/>
    </location>
</feature>
<keyword evidence="1 2" id="KW-0456">Lyase</keyword>
<dbReference type="RefSeq" id="WP_171319025.1">
    <property type="nucleotide sequence ID" value="NZ_JABFCY010000015.1"/>
</dbReference>
<evidence type="ECO:0000256" key="2">
    <source>
        <dbReference type="PIRNR" id="PIRNR001365"/>
    </source>
</evidence>
<dbReference type="PANTHER" id="PTHR12128">
    <property type="entry name" value="DIHYDRODIPICOLINATE SYNTHASE"/>
    <property type="match status" value="1"/>
</dbReference>
<dbReference type="SMART" id="SM01130">
    <property type="entry name" value="DHDPS"/>
    <property type="match status" value="1"/>
</dbReference>
<sequence length="318" mass="33671">MCQLTVQSWEETALPTDSGPQNNSAQKRFGLSAALTTPFDADGKIDVNRALKHARARLDHGCSSVTLFGTTGEGSSIGDAERAALLDAFIAQGFPAANIVVGVMENSIADAVLQSGDALRRGCKAILLAPPSYFKNLSDDGLFNWFSAVLKGLGSDARDIILYNIPSVTAVELSVDLVGRVRVAFGAIISGVKDSSGNWAYTEKLLAAHKDIAILIGDERDLAAGVRLGGQGAISGMANLFPDRLLRMINDGQDDAELVDAVRKLLNYPVTPAVKALVARHTGDQEWRRVRAPLVALNDADFDAIGSVFAGLHMAKAA</sequence>
<dbReference type="AlphaFoldDB" id="A0A849KLF5"/>
<dbReference type="PANTHER" id="PTHR12128:SF67">
    <property type="entry name" value="BLR3884 PROTEIN"/>
    <property type="match status" value="1"/>
</dbReference>
<name>A0A849KLF5_9HYPH</name>
<comment type="caution">
    <text evidence="5">The sequence shown here is derived from an EMBL/GenBank/DDBJ whole genome shotgun (WGS) entry which is preliminary data.</text>
</comment>
<comment type="similarity">
    <text evidence="2">Belongs to the DapA family.</text>
</comment>
<feature type="binding site" evidence="4">
    <location>
        <position position="234"/>
    </location>
    <ligand>
        <name>pyruvate</name>
        <dbReference type="ChEBI" id="CHEBI:15361"/>
    </ligand>
</feature>
<evidence type="ECO:0000313" key="5">
    <source>
        <dbReference type="EMBL" id="NNU62655.1"/>
    </source>
</evidence>
<dbReference type="EMBL" id="JABFCY010000015">
    <property type="protein sequence ID" value="NNU62655.1"/>
    <property type="molecule type" value="Genomic_DNA"/>
</dbReference>
<dbReference type="InterPro" id="IPR013785">
    <property type="entry name" value="Aldolase_TIM"/>
</dbReference>
<dbReference type="PIRSF" id="PIRSF001365">
    <property type="entry name" value="DHDPS"/>
    <property type="match status" value="1"/>
</dbReference>
<evidence type="ECO:0000256" key="1">
    <source>
        <dbReference type="ARBA" id="ARBA00023239"/>
    </source>
</evidence>
<dbReference type="PRINTS" id="PR00146">
    <property type="entry name" value="DHPICSNTHASE"/>
</dbReference>
<evidence type="ECO:0000256" key="4">
    <source>
        <dbReference type="PIRSR" id="PIRSR001365-2"/>
    </source>
</evidence>
<dbReference type="CDD" id="cd00408">
    <property type="entry name" value="DHDPS-like"/>
    <property type="match status" value="1"/>
</dbReference>
<dbReference type="Pfam" id="PF00701">
    <property type="entry name" value="DHDPS"/>
    <property type="match status" value="1"/>
</dbReference>
<evidence type="ECO:0000313" key="6">
    <source>
        <dbReference type="Proteomes" id="UP000574931"/>
    </source>
</evidence>